<dbReference type="Gene3D" id="2.30.30.40">
    <property type="entry name" value="SH3 Domains"/>
    <property type="match status" value="1"/>
</dbReference>
<proteinExistence type="predicted"/>
<organism evidence="1 2">
    <name type="scientific">Saccharopolyspora rosea</name>
    <dbReference type="NCBI Taxonomy" id="524884"/>
    <lineage>
        <taxon>Bacteria</taxon>
        <taxon>Bacillati</taxon>
        <taxon>Actinomycetota</taxon>
        <taxon>Actinomycetes</taxon>
        <taxon>Pseudonocardiales</taxon>
        <taxon>Pseudonocardiaceae</taxon>
        <taxon>Saccharopolyspora</taxon>
    </lineage>
</organism>
<gene>
    <name evidence="1" type="ORF">ACFQ16_02875</name>
</gene>
<dbReference type="EMBL" id="JBHTIW010000001">
    <property type="protein sequence ID" value="MFD0918678.1"/>
    <property type="molecule type" value="Genomic_DNA"/>
</dbReference>
<name>A0ABW3FME5_9PSEU</name>
<sequence>MFGLPITRTLLFVGAAAAGALYLAGHHHPPGAPERPHPCTFTVTADVLNVRSGPGESQRRVDTLQQGQEVTATPTVTSGFRDLGAGRWAAQQFLAPKPGSTC</sequence>
<protein>
    <submittedName>
        <fullName evidence="1">SH3 domain-containing protein</fullName>
    </submittedName>
</protein>
<reference evidence="2" key="1">
    <citation type="journal article" date="2019" name="Int. J. Syst. Evol. Microbiol.">
        <title>The Global Catalogue of Microorganisms (GCM) 10K type strain sequencing project: providing services to taxonomists for standard genome sequencing and annotation.</title>
        <authorList>
            <consortium name="The Broad Institute Genomics Platform"/>
            <consortium name="The Broad Institute Genome Sequencing Center for Infectious Disease"/>
            <person name="Wu L."/>
            <person name="Ma J."/>
        </authorList>
    </citation>
    <scope>NUCLEOTIDE SEQUENCE [LARGE SCALE GENOMIC DNA]</scope>
    <source>
        <strain evidence="2">CCUG 56401</strain>
    </source>
</reference>
<evidence type="ECO:0000313" key="1">
    <source>
        <dbReference type="EMBL" id="MFD0918678.1"/>
    </source>
</evidence>
<dbReference type="Proteomes" id="UP001597018">
    <property type="component" value="Unassembled WGS sequence"/>
</dbReference>
<evidence type="ECO:0000313" key="2">
    <source>
        <dbReference type="Proteomes" id="UP001597018"/>
    </source>
</evidence>
<comment type="caution">
    <text evidence="1">The sequence shown here is derived from an EMBL/GenBank/DDBJ whole genome shotgun (WGS) entry which is preliminary data.</text>
</comment>
<dbReference type="RefSeq" id="WP_263249611.1">
    <property type="nucleotide sequence ID" value="NZ_BAABLT010000007.1"/>
</dbReference>
<keyword evidence="2" id="KW-1185">Reference proteome</keyword>
<accession>A0ABW3FME5</accession>